<dbReference type="AlphaFoldDB" id="A0AAN8P528"/>
<proteinExistence type="predicted"/>
<evidence type="ECO:0000256" key="1">
    <source>
        <dbReference type="SAM" id="MobiDB-lite"/>
    </source>
</evidence>
<evidence type="ECO:0000313" key="3">
    <source>
        <dbReference type="Proteomes" id="UP001372834"/>
    </source>
</evidence>
<accession>A0AAN8P528</accession>
<evidence type="ECO:0000313" key="2">
    <source>
        <dbReference type="EMBL" id="KAK6621083.1"/>
    </source>
</evidence>
<sequence length="79" mass="9010">MCLKKSLDPSTPRVQDVTCPKDEAKRRTYRDEENEDFQKSREGREDTYESTERARGHSEEGCPGLKERAGSCCLGAKKK</sequence>
<name>A0AAN8P528_POLSC</name>
<reference evidence="2 3" key="1">
    <citation type="submission" date="2023-10" db="EMBL/GenBank/DDBJ databases">
        <title>Genomes of two closely related lineages of the louse Polyplax serrata with different host specificities.</title>
        <authorList>
            <person name="Martinu J."/>
            <person name="Tarabai H."/>
            <person name="Stefka J."/>
            <person name="Hypsa V."/>
        </authorList>
    </citation>
    <scope>NUCLEOTIDE SEQUENCE [LARGE SCALE GENOMIC DNA]</scope>
    <source>
        <strain evidence="2">HR10_N</strain>
    </source>
</reference>
<feature type="region of interest" description="Disordered" evidence="1">
    <location>
        <begin position="1"/>
        <end position="79"/>
    </location>
</feature>
<dbReference type="EMBL" id="JAWJWE010000039">
    <property type="protein sequence ID" value="KAK6621083.1"/>
    <property type="molecule type" value="Genomic_DNA"/>
</dbReference>
<protein>
    <submittedName>
        <fullName evidence="2">Uncharacterized protein</fullName>
    </submittedName>
</protein>
<organism evidence="2 3">
    <name type="scientific">Polyplax serrata</name>
    <name type="common">Common mouse louse</name>
    <dbReference type="NCBI Taxonomy" id="468196"/>
    <lineage>
        <taxon>Eukaryota</taxon>
        <taxon>Metazoa</taxon>
        <taxon>Ecdysozoa</taxon>
        <taxon>Arthropoda</taxon>
        <taxon>Hexapoda</taxon>
        <taxon>Insecta</taxon>
        <taxon>Pterygota</taxon>
        <taxon>Neoptera</taxon>
        <taxon>Paraneoptera</taxon>
        <taxon>Psocodea</taxon>
        <taxon>Troctomorpha</taxon>
        <taxon>Phthiraptera</taxon>
        <taxon>Anoplura</taxon>
        <taxon>Polyplacidae</taxon>
        <taxon>Polyplax</taxon>
    </lineage>
</organism>
<gene>
    <name evidence="2" type="ORF">RUM43_011389</name>
</gene>
<feature type="compositionally biased region" description="Basic and acidic residues" evidence="1">
    <location>
        <begin position="19"/>
        <end position="69"/>
    </location>
</feature>
<dbReference type="Proteomes" id="UP001372834">
    <property type="component" value="Unassembled WGS sequence"/>
</dbReference>
<comment type="caution">
    <text evidence="2">The sequence shown here is derived from an EMBL/GenBank/DDBJ whole genome shotgun (WGS) entry which is preliminary data.</text>
</comment>